<feature type="compositionally biased region" description="Polar residues" evidence="4">
    <location>
        <begin position="616"/>
        <end position="650"/>
    </location>
</feature>
<accession>A0AA39NCB2</accession>
<dbReference type="InterPro" id="IPR036866">
    <property type="entry name" value="RibonucZ/Hydroxyglut_hydro"/>
</dbReference>
<feature type="region of interest" description="Disordered" evidence="4">
    <location>
        <begin position="586"/>
        <end position="685"/>
    </location>
</feature>
<dbReference type="Gene3D" id="3.40.50.12650">
    <property type="match status" value="1"/>
</dbReference>
<evidence type="ECO:0008006" key="7">
    <source>
        <dbReference type="Google" id="ProtNLM"/>
    </source>
</evidence>
<reference evidence="5" key="1">
    <citation type="submission" date="2023-06" db="EMBL/GenBank/DDBJ databases">
        <authorList>
            <consortium name="Lawrence Berkeley National Laboratory"/>
            <person name="Ahrendt S."/>
            <person name="Sahu N."/>
            <person name="Indic B."/>
            <person name="Wong-Bajracharya J."/>
            <person name="Merenyi Z."/>
            <person name="Ke H.-M."/>
            <person name="Monk M."/>
            <person name="Kocsube S."/>
            <person name="Drula E."/>
            <person name="Lipzen A."/>
            <person name="Balint B."/>
            <person name="Henrissat B."/>
            <person name="Andreopoulos B."/>
            <person name="Martin F.M."/>
            <person name="Harder C.B."/>
            <person name="Rigling D."/>
            <person name="Ford K.L."/>
            <person name="Foster G.D."/>
            <person name="Pangilinan J."/>
            <person name="Papanicolaou A."/>
            <person name="Barry K."/>
            <person name="LaButti K."/>
            <person name="Viragh M."/>
            <person name="Koriabine M."/>
            <person name="Yan M."/>
            <person name="Riley R."/>
            <person name="Champramary S."/>
            <person name="Plett K.L."/>
            <person name="Tsai I.J."/>
            <person name="Slot J."/>
            <person name="Sipos G."/>
            <person name="Plett J."/>
            <person name="Nagy L.G."/>
            <person name="Grigoriev I.V."/>
        </authorList>
    </citation>
    <scope>NUCLEOTIDE SEQUENCE</scope>
    <source>
        <strain evidence="5">CCBAS 213</strain>
    </source>
</reference>
<evidence type="ECO:0000313" key="6">
    <source>
        <dbReference type="Proteomes" id="UP001175211"/>
    </source>
</evidence>
<dbReference type="SUPFAM" id="SSF56281">
    <property type="entry name" value="Metallo-hydrolase/oxidoreductase"/>
    <property type="match status" value="1"/>
</dbReference>
<evidence type="ECO:0000256" key="3">
    <source>
        <dbReference type="ARBA" id="ARBA00022839"/>
    </source>
</evidence>
<dbReference type="GO" id="GO:0035312">
    <property type="term" value="F:5'-3' DNA exonuclease activity"/>
    <property type="evidence" value="ECO:0007669"/>
    <property type="project" value="TreeGrafter"/>
</dbReference>
<comment type="caution">
    <text evidence="5">The sequence shown here is derived from an EMBL/GenBank/DDBJ whole genome shotgun (WGS) entry which is preliminary data.</text>
</comment>
<dbReference type="GO" id="GO:0000723">
    <property type="term" value="P:telomere maintenance"/>
    <property type="evidence" value="ECO:0007669"/>
    <property type="project" value="TreeGrafter"/>
</dbReference>
<dbReference type="GO" id="GO:0036297">
    <property type="term" value="P:interstrand cross-link repair"/>
    <property type="evidence" value="ECO:0007669"/>
    <property type="project" value="TreeGrafter"/>
</dbReference>
<keyword evidence="2" id="KW-0378">Hydrolase</keyword>
<name>A0AA39NCB2_ARMTA</name>
<dbReference type="GeneID" id="85355789"/>
<sequence length="787" mass="90421">RVEYPLAARNATRNAYNSFLVEYPTIRLYLLTHTHSDHIKLIYCSHDSKEMLLRHEVYKERALHGAELRAEKLRTYGHLKIDPLVGKDGEVYHQGSRDLLKVMPLNSPVHIELDAENSVTVTAIDANHCPGSVMYLIEGTKGAVLHTGDIRAESWFLESLKRNPFLQPYFSTSGGTRSNIIKPLEAIYLDTACVMNIEEVPTKENAVDSLVALMQLLPESTHFFINSWTWGYEDVLKAVARAFDSRIHMDRYKHAIYSHLANDPLLRSICTRDAGSTRFHACERFERCEYVDVPANRPLAVSTSGNPVVYINPVSTMNEEQWTAYQHNTRLRIVEQEEPVTCLLVPLAQLQRFVSLFRPKTIIPNTLDPSLNGLDWTGIRNVFSSCLSSRESSTPAGDHDIRPLSDLSMMKTELMLPIRTWWETKPKRLRTNGRMKNLRATIPVQMQMMSEAKLLIGSLRIRQESSWWNHSFLLPPHPSLRSNMHSIRLRRPLNALPKGQDLKNLNRKPNHLYLNLRPLVYLLQGRLIPSAEGSRYWMSRLMMIRRMIQQMNVDVRLIFCSGEREPQEAQSEIPLLEIQNVMQDKDPLKTPTTAKPHVHSIDPITPQRPLQRTRRGSSPTKEVPESPQSPVLSPINISSTNQQLPNNLQKKPSARNADGDTISGQIRRVTQSSPLDSPVKRRRTAPFFKTSTPEAAQLAERIRLAERISKSNPELLKLKSRHLQMEWRAQQWREYDEKLRELAKNERIKRGIEEAMKKNEKVSTALPMLMCTATESQLEDMDPRYMF</sequence>
<dbReference type="PANTHER" id="PTHR23240">
    <property type="entry name" value="DNA CROSS-LINK REPAIR PROTEIN PSO2/SNM1-RELATED"/>
    <property type="match status" value="1"/>
</dbReference>
<organism evidence="5 6">
    <name type="scientific">Armillaria tabescens</name>
    <name type="common">Ringless honey mushroom</name>
    <name type="synonym">Agaricus tabescens</name>
    <dbReference type="NCBI Taxonomy" id="1929756"/>
    <lineage>
        <taxon>Eukaryota</taxon>
        <taxon>Fungi</taxon>
        <taxon>Dikarya</taxon>
        <taxon>Basidiomycota</taxon>
        <taxon>Agaricomycotina</taxon>
        <taxon>Agaricomycetes</taxon>
        <taxon>Agaricomycetidae</taxon>
        <taxon>Agaricales</taxon>
        <taxon>Marasmiineae</taxon>
        <taxon>Physalacriaceae</taxon>
        <taxon>Desarmillaria</taxon>
    </lineage>
</organism>
<proteinExistence type="predicted"/>
<feature type="compositionally biased region" description="Polar residues" evidence="4">
    <location>
        <begin position="662"/>
        <end position="675"/>
    </location>
</feature>
<dbReference type="PANTHER" id="PTHR23240:SF8">
    <property type="entry name" value="PROTEIN ARTEMIS"/>
    <property type="match status" value="1"/>
</dbReference>
<keyword evidence="3" id="KW-0269">Exonuclease</keyword>
<dbReference type="RefSeq" id="XP_060334432.1">
    <property type="nucleotide sequence ID" value="XM_060472241.1"/>
</dbReference>
<evidence type="ECO:0000256" key="4">
    <source>
        <dbReference type="SAM" id="MobiDB-lite"/>
    </source>
</evidence>
<evidence type="ECO:0000256" key="2">
    <source>
        <dbReference type="ARBA" id="ARBA00022801"/>
    </source>
</evidence>
<protein>
    <recommendedName>
        <fullName evidence="7">Metallo-beta-lactamase domain-containing protein</fullName>
    </recommendedName>
</protein>
<feature type="non-terminal residue" evidence="5">
    <location>
        <position position="787"/>
    </location>
</feature>
<dbReference type="AlphaFoldDB" id="A0AA39NCB2"/>
<dbReference type="GO" id="GO:0003684">
    <property type="term" value="F:damaged DNA binding"/>
    <property type="evidence" value="ECO:0007669"/>
    <property type="project" value="TreeGrafter"/>
</dbReference>
<dbReference type="EMBL" id="JAUEPS010000008">
    <property type="protein sequence ID" value="KAK0462966.1"/>
    <property type="molecule type" value="Genomic_DNA"/>
</dbReference>
<dbReference type="GO" id="GO:0006303">
    <property type="term" value="P:double-strand break repair via nonhomologous end joining"/>
    <property type="evidence" value="ECO:0007669"/>
    <property type="project" value="TreeGrafter"/>
</dbReference>
<dbReference type="Gene3D" id="3.60.15.10">
    <property type="entry name" value="Ribonuclease Z/Hydroxyacylglutathione hydrolase-like"/>
    <property type="match status" value="1"/>
</dbReference>
<keyword evidence="1" id="KW-0540">Nuclease</keyword>
<evidence type="ECO:0000256" key="1">
    <source>
        <dbReference type="ARBA" id="ARBA00022722"/>
    </source>
</evidence>
<dbReference type="Proteomes" id="UP001175211">
    <property type="component" value="Unassembled WGS sequence"/>
</dbReference>
<gene>
    <name evidence="5" type="ORF">EV420DRAFT_1521937</name>
</gene>
<keyword evidence="6" id="KW-1185">Reference proteome</keyword>
<evidence type="ECO:0000313" key="5">
    <source>
        <dbReference type="EMBL" id="KAK0462966.1"/>
    </source>
</evidence>